<protein>
    <recommendedName>
        <fullName evidence="11">Sensor-like histidine kinase SenX3</fullName>
        <ecNumber evidence="3">2.7.13.3</ecNumber>
    </recommendedName>
</protein>
<dbReference type="SMART" id="SM00387">
    <property type="entry name" value="HATPase_c"/>
    <property type="match status" value="1"/>
</dbReference>
<evidence type="ECO:0000256" key="8">
    <source>
        <dbReference type="ARBA" id="ARBA00022989"/>
    </source>
</evidence>
<evidence type="ECO:0000256" key="5">
    <source>
        <dbReference type="ARBA" id="ARBA00022679"/>
    </source>
</evidence>
<dbReference type="Gene3D" id="3.30.450.350">
    <property type="entry name" value="CHASE domain"/>
    <property type="match status" value="1"/>
</dbReference>
<dbReference type="Proteomes" id="UP000264006">
    <property type="component" value="Chromosome"/>
</dbReference>
<evidence type="ECO:0000256" key="10">
    <source>
        <dbReference type="ARBA" id="ARBA00023136"/>
    </source>
</evidence>
<comment type="catalytic activity">
    <reaction evidence="1">
        <text>ATP + protein L-histidine = ADP + protein N-phospho-L-histidine.</text>
        <dbReference type="EC" id="2.7.13.3"/>
    </reaction>
</comment>
<keyword evidence="12" id="KW-0175">Coiled coil</keyword>
<dbReference type="SUPFAM" id="SSF47384">
    <property type="entry name" value="Homodimeric domain of signal transducing histidine kinase"/>
    <property type="match status" value="1"/>
</dbReference>
<evidence type="ECO:0000256" key="2">
    <source>
        <dbReference type="ARBA" id="ARBA00004236"/>
    </source>
</evidence>
<keyword evidence="4" id="KW-0597">Phosphoprotein</keyword>
<feature type="domain" description="Histidine kinase" evidence="14">
    <location>
        <begin position="493"/>
        <end position="706"/>
    </location>
</feature>
<dbReference type="EC" id="2.7.13.3" evidence="3"/>
<dbReference type="InterPro" id="IPR036097">
    <property type="entry name" value="HisK_dim/P_sf"/>
</dbReference>
<dbReference type="Pfam" id="PF02518">
    <property type="entry name" value="HATPase_c"/>
    <property type="match status" value="1"/>
</dbReference>
<evidence type="ECO:0000256" key="3">
    <source>
        <dbReference type="ARBA" id="ARBA00012438"/>
    </source>
</evidence>
<keyword evidence="9" id="KW-0902">Two-component regulatory system</keyword>
<evidence type="ECO:0000256" key="12">
    <source>
        <dbReference type="SAM" id="Coils"/>
    </source>
</evidence>
<dbReference type="KEGG" id="euz:DVS28_a3876"/>
<feature type="domain" description="CHASE" evidence="15">
    <location>
        <begin position="139"/>
        <end position="230"/>
    </location>
</feature>
<dbReference type="Gene3D" id="3.30.565.10">
    <property type="entry name" value="Histidine kinase-like ATPase, C-terminal domain"/>
    <property type="match status" value="1"/>
</dbReference>
<evidence type="ECO:0000256" key="4">
    <source>
        <dbReference type="ARBA" id="ARBA00022553"/>
    </source>
</evidence>
<keyword evidence="5" id="KW-0808">Transferase</keyword>
<dbReference type="PANTHER" id="PTHR42878">
    <property type="entry name" value="TWO-COMPONENT HISTIDINE KINASE"/>
    <property type="match status" value="1"/>
</dbReference>
<dbReference type="SMART" id="SM00388">
    <property type="entry name" value="HisKA"/>
    <property type="match status" value="1"/>
</dbReference>
<dbReference type="InterPro" id="IPR004358">
    <property type="entry name" value="Sig_transdc_His_kin-like_C"/>
</dbReference>
<dbReference type="InterPro" id="IPR005467">
    <property type="entry name" value="His_kinase_dom"/>
</dbReference>
<evidence type="ECO:0000256" key="1">
    <source>
        <dbReference type="ARBA" id="ARBA00000085"/>
    </source>
</evidence>
<keyword evidence="6 13" id="KW-0812">Transmembrane</keyword>
<keyword evidence="7 16" id="KW-0418">Kinase</keyword>
<dbReference type="GO" id="GO:0000156">
    <property type="term" value="F:phosphorelay response regulator activity"/>
    <property type="evidence" value="ECO:0007669"/>
    <property type="project" value="TreeGrafter"/>
</dbReference>
<evidence type="ECO:0000259" key="14">
    <source>
        <dbReference type="PROSITE" id="PS50109"/>
    </source>
</evidence>
<dbReference type="Gene3D" id="1.10.287.130">
    <property type="match status" value="1"/>
</dbReference>
<dbReference type="InterPro" id="IPR050351">
    <property type="entry name" value="BphY/WalK/GraS-like"/>
</dbReference>
<dbReference type="SMART" id="SM01079">
    <property type="entry name" value="CHASE"/>
    <property type="match status" value="1"/>
</dbReference>
<dbReference type="AlphaFoldDB" id="A0A346Y251"/>
<evidence type="ECO:0000256" key="11">
    <source>
        <dbReference type="ARBA" id="ARBA00039401"/>
    </source>
</evidence>
<evidence type="ECO:0000313" key="17">
    <source>
        <dbReference type="Proteomes" id="UP000264006"/>
    </source>
</evidence>
<feature type="coiled-coil region" evidence="12">
    <location>
        <begin position="452"/>
        <end position="486"/>
    </location>
</feature>
<dbReference type="CDD" id="cd00082">
    <property type="entry name" value="HisKA"/>
    <property type="match status" value="1"/>
</dbReference>
<sequence>MPACLAILAGVMAFGLLLTGLLAGAVGADRRRDDNERVSAAAARVAQEVQHRMGAEVSSLQALRNEMMLDWPIDVASFHRRLDLHTAESLFDSVAAIEFSRAVPEEALEQFVGRRAVDPSRASLGYPALDLRLDDADLHFLIDYVYPVEGNEAAYGLDLLLVPGRSEVTVAARDTGLPSVTAPLDLVQGGRAVIVDVPVYDTESVPTTLEARRDAFVGVAVVVIRIEDLLGPALDGEPDVLVTVTDVTGTDVTGTGVTSSEDRIVVADAVSDPALDGSGHEVEIAVADRVWVVRTMLAPGARASGTSPSAVWGVGTLVTLVVALAAAMMERSRRRTRAAALEVAEATREIQTILAAFPDMHFRVAGDGTLLGFHQGGNGPGLLTEADIGRPIADLLPTQVLERAMTAHVAARMSSEPVSFEPPMVVAGEPRTFHVRLSRLDHDEVAVSVRDISELADARRELSQLNAELEQRIVERTVELERTNAELEQFAYLASHDLQEPLRHVSMFVERLQTRYGDVLDERGQQYLGFVTDGTTRMRAMIQALLEYSRIGRSALDIEPVDVDDLVADVVASMGTTVAEAGARIECRTGLVVATDAALLRRVVQNLVSNAIRYGHPDRPPVVTITANRVGATWTCTVADNGIGIDDRFAERAFDMFERLGSTRTDSTGIGLAICRRCVELLGGVIDVERGVETGTRITFSLQEPQA</sequence>
<dbReference type="InterPro" id="IPR006189">
    <property type="entry name" value="CHASE_dom"/>
</dbReference>
<reference evidence="16 17" key="1">
    <citation type="submission" date="2018-09" db="EMBL/GenBank/DDBJ databases">
        <title>Complete genome sequence of Euzebya sp. DY32-46 isolated from seawater of Pacific Ocean.</title>
        <authorList>
            <person name="Xu L."/>
            <person name="Wu Y.-H."/>
            <person name="Xu X.-W."/>
        </authorList>
    </citation>
    <scope>NUCLEOTIDE SEQUENCE [LARGE SCALE GENOMIC DNA]</scope>
    <source>
        <strain evidence="16 17">DY32-46</strain>
    </source>
</reference>
<dbReference type="GO" id="GO:0000155">
    <property type="term" value="F:phosphorelay sensor kinase activity"/>
    <property type="evidence" value="ECO:0007669"/>
    <property type="project" value="InterPro"/>
</dbReference>
<dbReference type="InterPro" id="IPR003594">
    <property type="entry name" value="HATPase_dom"/>
</dbReference>
<dbReference type="GO" id="GO:0030295">
    <property type="term" value="F:protein kinase activator activity"/>
    <property type="evidence" value="ECO:0007669"/>
    <property type="project" value="TreeGrafter"/>
</dbReference>
<evidence type="ECO:0000256" key="13">
    <source>
        <dbReference type="SAM" id="Phobius"/>
    </source>
</evidence>
<comment type="subcellular location">
    <subcellularLocation>
        <location evidence="2">Cell membrane</location>
    </subcellularLocation>
</comment>
<keyword evidence="8 13" id="KW-1133">Transmembrane helix</keyword>
<evidence type="ECO:0000256" key="7">
    <source>
        <dbReference type="ARBA" id="ARBA00022777"/>
    </source>
</evidence>
<proteinExistence type="predicted"/>
<dbReference type="PRINTS" id="PR00344">
    <property type="entry name" value="BCTRLSENSOR"/>
</dbReference>
<organism evidence="16 17">
    <name type="scientific">Euzebya pacifica</name>
    <dbReference type="NCBI Taxonomy" id="1608957"/>
    <lineage>
        <taxon>Bacteria</taxon>
        <taxon>Bacillati</taxon>
        <taxon>Actinomycetota</taxon>
        <taxon>Nitriliruptoria</taxon>
        <taxon>Euzebyales</taxon>
    </lineage>
</organism>
<name>A0A346Y251_9ACTN</name>
<dbReference type="GO" id="GO:0005886">
    <property type="term" value="C:plasma membrane"/>
    <property type="evidence" value="ECO:0007669"/>
    <property type="project" value="UniProtKB-SubCell"/>
</dbReference>
<keyword evidence="10 13" id="KW-0472">Membrane</keyword>
<feature type="transmembrane region" description="Helical" evidence="13">
    <location>
        <begin position="310"/>
        <end position="329"/>
    </location>
</feature>
<dbReference type="InterPro" id="IPR042240">
    <property type="entry name" value="CHASE_sf"/>
</dbReference>
<dbReference type="GO" id="GO:0007234">
    <property type="term" value="P:osmosensory signaling via phosphorelay pathway"/>
    <property type="evidence" value="ECO:0007669"/>
    <property type="project" value="TreeGrafter"/>
</dbReference>
<keyword evidence="17" id="KW-1185">Reference proteome</keyword>
<dbReference type="PROSITE" id="PS50109">
    <property type="entry name" value="HIS_KIN"/>
    <property type="match status" value="1"/>
</dbReference>
<evidence type="ECO:0000256" key="6">
    <source>
        <dbReference type="ARBA" id="ARBA00022692"/>
    </source>
</evidence>
<dbReference type="Pfam" id="PF03924">
    <property type="entry name" value="CHASE"/>
    <property type="match status" value="1"/>
</dbReference>
<dbReference type="EMBL" id="CP031165">
    <property type="protein sequence ID" value="AXV08548.1"/>
    <property type="molecule type" value="Genomic_DNA"/>
</dbReference>
<accession>A0A346Y251</accession>
<dbReference type="PANTHER" id="PTHR42878:SF15">
    <property type="entry name" value="BACTERIOPHYTOCHROME"/>
    <property type="match status" value="1"/>
</dbReference>
<gene>
    <name evidence="16" type="ORF">DVS28_a3876</name>
</gene>
<dbReference type="PROSITE" id="PS50839">
    <property type="entry name" value="CHASE"/>
    <property type="match status" value="1"/>
</dbReference>
<evidence type="ECO:0000259" key="15">
    <source>
        <dbReference type="PROSITE" id="PS50839"/>
    </source>
</evidence>
<dbReference type="SUPFAM" id="SSF55874">
    <property type="entry name" value="ATPase domain of HSP90 chaperone/DNA topoisomerase II/histidine kinase"/>
    <property type="match status" value="1"/>
</dbReference>
<dbReference type="Pfam" id="PF00512">
    <property type="entry name" value="HisKA"/>
    <property type="match status" value="1"/>
</dbReference>
<evidence type="ECO:0000313" key="16">
    <source>
        <dbReference type="EMBL" id="AXV08548.1"/>
    </source>
</evidence>
<dbReference type="InterPro" id="IPR036890">
    <property type="entry name" value="HATPase_C_sf"/>
</dbReference>
<evidence type="ECO:0000256" key="9">
    <source>
        <dbReference type="ARBA" id="ARBA00023012"/>
    </source>
</evidence>
<dbReference type="InterPro" id="IPR003661">
    <property type="entry name" value="HisK_dim/P_dom"/>
</dbReference>